<keyword evidence="4" id="KW-1133">Transmembrane helix</keyword>
<comment type="caution">
    <text evidence="6">The sequence shown here is derived from an EMBL/GenBank/DDBJ whole genome shotgun (WGS) entry which is preliminary data.</text>
</comment>
<evidence type="ECO:0000313" key="7">
    <source>
        <dbReference type="Proteomes" id="UP000473681"/>
    </source>
</evidence>
<dbReference type="Proteomes" id="UP000473681">
    <property type="component" value="Unassembled WGS sequence"/>
</dbReference>
<keyword evidence="5" id="KW-0472">Membrane</keyword>
<keyword evidence="2" id="KW-1003">Cell membrane</keyword>
<evidence type="ECO:0000313" key="6">
    <source>
        <dbReference type="EMBL" id="NFN35658.1"/>
    </source>
</evidence>
<evidence type="ECO:0000256" key="3">
    <source>
        <dbReference type="ARBA" id="ARBA00022692"/>
    </source>
</evidence>
<dbReference type="PANTHER" id="PTHR39083">
    <property type="entry name" value="CYCLIC DI-GMP-BINDING PROTEIN"/>
    <property type="match status" value="1"/>
</dbReference>
<accession>A0A6B4PTS1</accession>
<dbReference type="Gene3D" id="2.60.120.260">
    <property type="entry name" value="Galactose-binding domain-like"/>
    <property type="match status" value="2"/>
</dbReference>
<keyword evidence="3" id="KW-0812">Transmembrane</keyword>
<sequence length="739" mass="85119">MSKENMILHKLKFFIFFIFVIIILGNMLPIKVNAEPIKDFTNVENKINTKTYKMGNDLSFKGVFSSHSWYFNIDKWWNVNFAEAHIQFSINQLVDNKKDAYIVLSINNVNFYSKKIYYDKKTEIQDIKLNIPKDLLLNGSNELKVETYSRISDLPCIDDVNIANWITLKGDSNVKVNFNNVIADNKISNFPYPYLNEYDEDNIYTNIVIPNEYSDGELSAALLLNSYLGKMYKNGDYYGEILKYDDFSKKKSQNVIYIGNYDILPKEISIPNNVENEDCVIKVLNSPYSNAENKKILLVLSNNNESLLKGVKTLMNNDIVFQLDKDTYIVDKNLKEEIKSKDENGRITFKDIGSNEIHLKGQFRRSATLNYSLPKNRVLSSGDKVKLFMRYSENLDFNKSLLTIYMNNTPIGSKKLEKDKANGDELELTIPDDVKLSSYMELTISFDLEIENSYCEKRQGEMPWALVSGDSYIYTGLADIDNYYFSTYGAPFIKDRAYNDTLVVLPDDLTSKDLTYIGRVFAYLGKDLYYNTGSLKAIRSSRINGEEKDSNIIVYGTPENNKLIKKLNNNLWFKYDETYLKFLSNEKLFLTEQFSSEISTFQLDISPYNLQKAMLVITSPNEEILRNSLGYLSSSKKIYELSGDCAVIDQYGNIKTYKMKKEVSKPIYQKINSLDSSVKGLLGITILFLIFIIISIIMYFLKNKSIEKGNSIVTSKLKKIGRKYSKGINEKEDDKSKNK</sequence>
<evidence type="ECO:0000256" key="5">
    <source>
        <dbReference type="ARBA" id="ARBA00023136"/>
    </source>
</evidence>
<dbReference type="PANTHER" id="PTHR39083:SF1">
    <property type="entry name" value="CYCLIC DI-GMP-BINDING PROTEIN"/>
    <property type="match status" value="1"/>
</dbReference>
<organism evidence="6 7">
    <name type="scientific">Clostridium botulinum</name>
    <dbReference type="NCBI Taxonomy" id="1491"/>
    <lineage>
        <taxon>Bacteria</taxon>
        <taxon>Bacillati</taxon>
        <taxon>Bacillota</taxon>
        <taxon>Clostridia</taxon>
        <taxon>Eubacteriales</taxon>
        <taxon>Clostridiaceae</taxon>
        <taxon>Clostridium</taxon>
    </lineage>
</organism>
<dbReference type="AlphaFoldDB" id="A0A6B4PTS1"/>
<dbReference type="GO" id="GO:0005886">
    <property type="term" value="C:plasma membrane"/>
    <property type="evidence" value="ECO:0007669"/>
    <property type="project" value="UniProtKB-SubCell"/>
</dbReference>
<dbReference type="Pfam" id="PF03170">
    <property type="entry name" value="BcsB"/>
    <property type="match status" value="1"/>
</dbReference>
<name>A0A6B4PTS1_CLOBO</name>
<evidence type="ECO:0000256" key="1">
    <source>
        <dbReference type="ARBA" id="ARBA00004162"/>
    </source>
</evidence>
<protein>
    <submittedName>
        <fullName evidence="6">Cellulose biosynthesis cyclic di-GMP-binding regulatory protein BcsB</fullName>
    </submittedName>
</protein>
<evidence type="ECO:0000256" key="2">
    <source>
        <dbReference type="ARBA" id="ARBA00022475"/>
    </source>
</evidence>
<gene>
    <name evidence="6" type="ORF">FDB51_11095</name>
</gene>
<dbReference type="RefSeq" id="WP_041084141.1">
    <property type="nucleotide sequence ID" value="NZ_JACBBU010000012.1"/>
</dbReference>
<proteinExistence type="predicted"/>
<dbReference type="GO" id="GO:0006011">
    <property type="term" value="P:UDP-alpha-D-glucose metabolic process"/>
    <property type="evidence" value="ECO:0007669"/>
    <property type="project" value="InterPro"/>
</dbReference>
<reference evidence="6 7" key="1">
    <citation type="submission" date="2019-04" db="EMBL/GenBank/DDBJ databases">
        <title>Genome sequencing of Clostridium botulinum Groups I-IV and Clostridium butyricum.</title>
        <authorList>
            <person name="Brunt J."/>
            <person name="Van Vliet A.H.M."/>
            <person name="Stringer S.C."/>
            <person name="Carter A.T."/>
            <person name="Peck M.W."/>
        </authorList>
    </citation>
    <scope>NUCLEOTIDE SEQUENCE [LARGE SCALE GENOMIC DNA]</scope>
    <source>
        <strain evidence="6 7">CB-K-33E</strain>
    </source>
</reference>
<dbReference type="InterPro" id="IPR018513">
    <property type="entry name" value="Cell_synthase_bac"/>
</dbReference>
<dbReference type="EMBL" id="SWVK01000014">
    <property type="protein sequence ID" value="NFN35658.1"/>
    <property type="molecule type" value="Genomic_DNA"/>
</dbReference>
<evidence type="ECO:0000256" key="4">
    <source>
        <dbReference type="ARBA" id="ARBA00022989"/>
    </source>
</evidence>
<comment type="subcellular location">
    <subcellularLocation>
        <location evidence="1">Cell membrane</location>
        <topology evidence="1">Single-pass membrane protein</topology>
    </subcellularLocation>
</comment>